<gene>
    <name evidence="1" type="ORF">UFOVP230_11</name>
</gene>
<protein>
    <recommendedName>
        <fullName evidence="2">DUF2800 domain-containing protein</fullName>
    </recommendedName>
</protein>
<accession>A0A6J7XM65</accession>
<name>A0A6J7XM65_9CAUD</name>
<organism evidence="1">
    <name type="scientific">uncultured Caudovirales phage</name>
    <dbReference type="NCBI Taxonomy" id="2100421"/>
    <lineage>
        <taxon>Viruses</taxon>
        <taxon>Duplodnaviria</taxon>
        <taxon>Heunggongvirae</taxon>
        <taxon>Uroviricota</taxon>
        <taxon>Caudoviricetes</taxon>
        <taxon>Peduoviridae</taxon>
        <taxon>Maltschvirus</taxon>
        <taxon>Maltschvirus maltsch</taxon>
    </lineage>
</organism>
<evidence type="ECO:0008006" key="2">
    <source>
        <dbReference type="Google" id="ProtNLM"/>
    </source>
</evidence>
<proteinExistence type="predicted"/>
<dbReference type="EMBL" id="LR798463">
    <property type="protein sequence ID" value="CAB5238822.1"/>
    <property type="molecule type" value="Genomic_DNA"/>
</dbReference>
<reference evidence="1" key="1">
    <citation type="submission" date="2020-05" db="EMBL/GenBank/DDBJ databases">
        <authorList>
            <person name="Chiriac C."/>
            <person name="Salcher M."/>
            <person name="Ghai R."/>
            <person name="Kavagutti S V."/>
        </authorList>
    </citation>
    <scope>NUCLEOTIDE SEQUENCE</scope>
</reference>
<dbReference type="Gene3D" id="3.90.320.10">
    <property type="match status" value="1"/>
</dbReference>
<evidence type="ECO:0000313" key="1">
    <source>
        <dbReference type="EMBL" id="CAB5238822.1"/>
    </source>
</evidence>
<dbReference type="InterPro" id="IPR011604">
    <property type="entry name" value="PDDEXK-like_dom_sf"/>
</dbReference>
<sequence>MTAHALLSASSSKRWLTCTPSARLEATLPEQKRGPNQFDFSQEGTMAHSLAEAKLRHYYGQIGIDEYEREYEIIKATPYYNDDFEANVDNYVLYVRSQIGEGDKPLFEQRVDFSDWVPDGFGTADVVILSKHSIRVIDLKFGKGLPVYALDNTQLRLYALGAYSKFKEEYPDLKEVEYTIHQPRLDSISTDGTTIAKLVDWANYFIKPKAKKAWAGSGEFIPGEHCQFCRAKATCRARSDFVNELAKLEFRPAPLLDDAELDMVLQRADALKSWASDIQSYVLDRAVNENVIPFGYKLSKSVTHRKIKDETLAAHVLLERGFTKDDIYTPPALKTISQLEKLGPKGQIASELGDLIVRPEGQPKLVRDVGAKEDFS</sequence>
<dbReference type="Pfam" id="PF10926">
    <property type="entry name" value="DUF2800"/>
    <property type="match status" value="1"/>
</dbReference>
<dbReference type="InterPro" id="IPR021229">
    <property type="entry name" value="DUF2800"/>
</dbReference>